<dbReference type="SUPFAM" id="SSF56219">
    <property type="entry name" value="DNase I-like"/>
    <property type="match status" value="1"/>
</dbReference>
<feature type="domain" description="Reverse transcriptase zinc-binding" evidence="1">
    <location>
        <begin position="605"/>
        <end position="689"/>
    </location>
</feature>
<accession>A0A2N9EN29</accession>
<dbReference type="InterPro" id="IPR026960">
    <property type="entry name" value="RVT-Znf"/>
</dbReference>
<reference evidence="2" key="1">
    <citation type="submission" date="2018-02" db="EMBL/GenBank/DDBJ databases">
        <authorList>
            <person name="Cohen D.B."/>
            <person name="Kent A.D."/>
        </authorList>
    </citation>
    <scope>NUCLEOTIDE SEQUENCE</scope>
</reference>
<sequence length="788" mass="90204">MQGLRPLLLQVDSGFSKHAGEGTEVRNEVPNKSYSGLEVVLATGSEPMVVEPLSMVCPFLEDSSPNSVEIARIGFYQNPPSKWVLGQLKEFGKVVGASYEGYEEEIIAILQKIESRRPQQRVRVPSQNKGNQHVDWISLGSNGAAGGILLMWDMRVVEKVDKAAGYYSLSCKFRYVTDQFEWIFSGVYGPNLDSERGLLREELAGLISWCDAPWCIGGDFNVVRFPREESCLSAFSYAMHDFSDFISEFGLMAIPLEGGLFTWSNNREVSMKSRIDCFLLTLEWVDHFGLVNQRRLPHLLSDHFPILLDYRRIVGGKSPFRFENMWLKEDCFVDRVRGWWVSYSFPGSPSHIMTSKLKALKMDLKQWNSNEFGNIQLKQQQLLHSLHELETTREMRDLTEPLLDGLPFSSISIEEAKWLEGLFEEEKVFNVVSNMSGDKAPGPNGFPMTFFHACWPFINDDMLAVLLEFHEYGSFERSLNATFVTLIPKKTNAIELVMCLILPMTYLGLPLGVNFKSKTIWDPILEKMERKGQAGDGSKTKFWTDTWCGTCSLKDAYPELFRIARNKEMLVGDHIHYQNEFLYSSSAKDHGEDRMCWNGSSKDGFQVKAYYKVLLPTAGTEVPWKSIWKIKAPPRVAFFVWAAALGRILTTDNLRRHHVIVLDWCCMCKKSGENILHLLMHCLVARKVWNFIFSIFGIQWVMPCGVLDLLSCWGECCRSVRIRKVWDMITLCVFWCLWWERNSRSFEGTERNLLEIKGTVLRTIMDWAKTSGVLSFSSVLDFLDSCIA</sequence>
<dbReference type="Gene3D" id="3.60.10.10">
    <property type="entry name" value="Endonuclease/exonuclease/phosphatase"/>
    <property type="match status" value="1"/>
</dbReference>
<evidence type="ECO:0000313" key="2">
    <source>
        <dbReference type="EMBL" id="SPC76232.1"/>
    </source>
</evidence>
<organism evidence="2">
    <name type="scientific">Fagus sylvatica</name>
    <name type="common">Beechnut</name>
    <dbReference type="NCBI Taxonomy" id="28930"/>
    <lineage>
        <taxon>Eukaryota</taxon>
        <taxon>Viridiplantae</taxon>
        <taxon>Streptophyta</taxon>
        <taxon>Embryophyta</taxon>
        <taxon>Tracheophyta</taxon>
        <taxon>Spermatophyta</taxon>
        <taxon>Magnoliopsida</taxon>
        <taxon>eudicotyledons</taxon>
        <taxon>Gunneridae</taxon>
        <taxon>Pentapetalae</taxon>
        <taxon>rosids</taxon>
        <taxon>fabids</taxon>
        <taxon>Fagales</taxon>
        <taxon>Fagaceae</taxon>
        <taxon>Fagus</taxon>
    </lineage>
</organism>
<dbReference type="PANTHER" id="PTHR33710:SF64">
    <property type="entry name" value="ENDONUCLEASE_EXONUCLEASE_PHOSPHATASE DOMAIN-CONTAINING PROTEIN"/>
    <property type="match status" value="1"/>
</dbReference>
<protein>
    <recommendedName>
        <fullName evidence="1">Reverse transcriptase zinc-binding domain-containing protein</fullName>
    </recommendedName>
</protein>
<dbReference type="PANTHER" id="PTHR33710">
    <property type="entry name" value="BNAC02G09200D PROTEIN"/>
    <property type="match status" value="1"/>
</dbReference>
<proteinExistence type="predicted"/>
<evidence type="ECO:0000259" key="1">
    <source>
        <dbReference type="Pfam" id="PF13966"/>
    </source>
</evidence>
<dbReference type="Pfam" id="PF13966">
    <property type="entry name" value="zf-RVT"/>
    <property type="match status" value="1"/>
</dbReference>
<dbReference type="EMBL" id="OIVN01000206">
    <property type="protein sequence ID" value="SPC76232.1"/>
    <property type="molecule type" value="Genomic_DNA"/>
</dbReference>
<dbReference type="AlphaFoldDB" id="A0A2N9EN29"/>
<gene>
    <name evidence="2" type="ORF">FSB_LOCUS4114</name>
</gene>
<name>A0A2N9EN29_FAGSY</name>
<dbReference type="InterPro" id="IPR036691">
    <property type="entry name" value="Endo/exonu/phosph_ase_sf"/>
</dbReference>